<evidence type="ECO:0000256" key="4">
    <source>
        <dbReference type="ARBA" id="ARBA00006463"/>
    </source>
</evidence>
<feature type="region of interest" description="Disordered" evidence="14">
    <location>
        <begin position="578"/>
        <end position="599"/>
    </location>
</feature>
<dbReference type="Gene3D" id="1.20.120.850">
    <property type="entry name" value="SWI2/SNF2 ATPases, N-terminal domain"/>
    <property type="match status" value="1"/>
</dbReference>
<dbReference type="Proteomes" id="UP000650533">
    <property type="component" value="Chromosome 13"/>
</dbReference>
<name>A0A8H8P771_9AGAM</name>
<dbReference type="CDD" id="cd18793">
    <property type="entry name" value="SF2_C_SNF"/>
    <property type="match status" value="1"/>
</dbReference>
<sequence length="1461" mass="159786">MVHISFATLTVIAGVLAQTALAAPSEKRAASCSFPNPSSSTDVKFDAARTIKAGESFDGKNLRYHRGVTCGGQKEGGDKDAVFLLESGATLSNAVIGKNQNEGVHCKGPCTIRNVWFEDVCEDAITIRQSSGTTTITGGGAKNADDKVIQHNGGGLVKIDSYCVQDFGKLYRSCGNCSTQVKREVQISNIIARNGKVLAGVNSNYGDVATIDTKTNSYTSVKSICNTYQGNDKSQEPPMLTENKSNANNHFAKPSVPRDITHVPGADDRNSNAPSRHHYTMFITPSKRKAGEGEEPNGKRAKEEPNSANTSYAKKIYYQVLWRAPQTKKHKTWDGDGVIVITGSTYELLDEEAKTLGSGKILGELVEGAEIKLGGREVQIEREVPATEFLSGKIFGGNASSYQPAAKSVTLNPRQSGFVAPKFNTPRLSNAAKAIPDAKGKGVDRTNTQAKPAAAPPQSVVSAAGLYWTANWRRPQARKHKVWEGSGAISLADGQLKLVNEEGHTVGVKAWKGDPPDFGDVIIVGGHEAEIDAPLSSVEYAASFRPPTVRVVSVEGTGEDAIDGAPAAEIDLTYDVSPVKSKSPAKNGTTRPFTGQPLSKFSINATRKPTNHAFRPPTMKTVETGVGATGCWTSNWRKRQTKKHKSWEGSGIVELTNNTMKLYNDKGRLLKTMRWKSEVPLTGVTFSIDNLEVELQTPVPMEDLESKTCFEPGYSPPGTSTSLAPIAANSTYVAPRSFYAAPEKKEKPPGPLYDPDADGALVMPTPNEAHQKKYNTKNLPVVPVVVDPMLTKFLRPHQREGIQFMYESVMGMRTREQHGCILADEMGLGKTLQTIALVWTLLRNPSGAVPGVIGKALIISAIVDTTLSELEKRVHKWLGRDRLRVFVGDKDKNNIKQFMNSRIHHVLIIGYEKLRTVIDDLTYCTPPIGLIVCDEGHRLKSAQAKTTKMFEALKRTPRRIILSGTPIQNDLGEFHAMADFCNSGMLEEYPRFRRIYETPILKSRSPEASAKDIELGAARAAQLNELAKSFVLRRTADILTNYLPPKTEYVLFVQPTALQLSVFQKILRPTMFKICPIMLAKPDKGAGAENGKTTRTLVQEALGLLPPGAAPDDITLSGKLIALATLLKQLRQTTEEKCILVSHYTSTLNIVEAYCRSVYYTYSRLDGSTAVTKRQQLVDEFNQAKQSNKFLFLLSAKAGGVGLNLIGASRLILIDSDWNPSHDLQSMARIHRDGQKRPVFIYRLITTGTIDEKIYQRQVTKLGLSNSLMSESSGKEANSSSKSSADSFTQRDLQDIFSIHPHTLCQTHELLQCHCSNSDHVVSSNANSDDESELVDPSELAKSVGKKSRKNVINDSDSDSSSESEVEMGFVPASQVKPSKMSKAEKKRRREALASLSQWRHINCFMDGCSELIQDPVLLHILQAADSTMVSSFLADQSGQQKDWGGMVSYAFEKRSGSQLT</sequence>
<accession>A0A8H8P771</accession>
<gene>
    <name evidence="18" type="ORF">RhiXN_07065</name>
</gene>
<evidence type="ECO:0000256" key="8">
    <source>
        <dbReference type="ARBA" id="ARBA00022741"/>
    </source>
</evidence>
<keyword evidence="11" id="KW-0067">ATP-binding</keyword>
<dbReference type="Gene3D" id="3.40.50.10810">
    <property type="entry name" value="Tandem AAA-ATPase domain"/>
    <property type="match status" value="1"/>
</dbReference>
<dbReference type="GO" id="GO:0005524">
    <property type="term" value="F:ATP binding"/>
    <property type="evidence" value="ECO:0007669"/>
    <property type="project" value="InterPro"/>
</dbReference>
<dbReference type="PROSITE" id="PS51194">
    <property type="entry name" value="HELICASE_CTER"/>
    <property type="match status" value="1"/>
</dbReference>
<dbReference type="GO" id="GO:0005634">
    <property type="term" value="C:nucleus"/>
    <property type="evidence" value="ECO:0007669"/>
    <property type="project" value="TreeGrafter"/>
</dbReference>
<dbReference type="PANTHER" id="PTHR45629:SF7">
    <property type="entry name" value="DNA EXCISION REPAIR PROTEIN ERCC-6-RELATED"/>
    <property type="match status" value="1"/>
</dbReference>
<feature type="region of interest" description="Disordered" evidence="14">
    <location>
        <begin position="1321"/>
        <end position="1370"/>
    </location>
</feature>
<keyword evidence="8" id="KW-0547">Nucleotide-binding</keyword>
<dbReference type="InterPro" id="IPR011050">
    <property type="entry name" value="Pectin_lyase_fold/virulence"/>
</dbReference>
<dbReference type="GO" id="GO:0016787">
    <property type="term" value="F:hydrolase activity"/>
    <property type="evidence" value="ECO:0007669"/>
    <property type="project" value="UniProtKB-KW"/>
</dbReference>
<dbReference type="Pfam" id="PF03211">
    <property type="entry name" value="Pectate_lyase"/>
    <property type="match status" value="1"/>
</dbReference>
<feature type="compositionally biased region" description="Acidic residues" evidence="14">
    <location>
        <begin position="1356"/>
        <end position="1366"/>
    </location>
</feature>
<keyword evidence="12 18" id="KW-0456">Lyase</keyword>
<dbReference type="RefSeq" id="XP_043185353.1">
    <property type="nucleotide sequence ID" value="XM_043326881.1"/>
</dbReference>
<proteinExistence type="inferred from homology"/>
<feature type="domain" description="Helicase ATP-binding" evidence="16">
    <location>
        <begin position="811"/>
        <end position="984"/>
    </location>
</feature>
<dbReference type="InterPro" id="IPR050496">
    <property type="entry name" value="SNF2_RAD54_helicase_repair"/>
</dbReference>
<evidence type="ECO:0000256" key="15">
    <source>
        <dbReference type="SAM" id="SignalP"/>
    </source>
</evidence>
<keyword evidence="10" id="KW-0106">Calcium</keyword>
<dbReference type="InterPro" id="IPR014001">
    <property type="entry name" value="Helicase_ATP-bd"/>
</dbReference>
<dbReference type="InterPro" id="IPR000330">
    <property type="entry name" value="SNF2_N"/>
</dbReference>
<dbReference type="SMART" id="SM00487">
    <property type="entry name" value="DEXDc"/>
    <property type="match status" value="1"/>
</dbReference>
<protein>
    <recommendedName>
        <fullName evidence="5">pectate lyase</fullName>
        <ecNumber evidence="5">4.2.2.2</ecNumber>
    </recommendedName>
</protein>
<comment type="subcellular location">
    <subcellularLocation>
        <location evidence="3">Secreted</location>
    </subcellularLocation>
</comment>
<dbReference type="InterPro" id="IPR027417">
    <property type="entry name" value="P-loop_NTPase"/>
</dbReference>
<dbReference type="GeneID" id="67029344"/>
<dbReference type="GO" id="GO:0030570">
    <property type="term" value="F:pectate lyase activity"/>
    <property type="evidence" value="ECO:0007669"/>
    <property type="project" value="UniProtKB-EC"/>
</dbReference>
<dbReference type="InterPro" id="IPR049730">
    <property type="entry name" value="SNF2/RAD54-like_C"/>
</dbReference>
<evidence type="ECO:0000256" key="12">
    <source>
        <dbReference type="ARBA" id="ARBA00023239"/>
    </source>
</evidence>
<feature type="domain" description="Helicase C-terminal" evidence="17">
    <location>
        <begin position="1126"/>
        <end position="1280"/>
    </location>
</feature>
<evidence type="ECO:0000259" key="17">
    <source>
        <dbReference type="PROSITE" id="PS51194"/>
    </source>
</evidence>
<keyword evidence="6" id="KW-0964">Secreted</keyword>
<keyword evidence="7 15" id="KW-0732">Signal</keyword>
<dbReference type="Gene3D" id="2.160.20.10">
    <property type="entry name" value="Single-stranded right-handed beta-helix, Pectin lyase-like"/>
    <property type="match status" value="1"/>
</dbReference>
<dbReference type="SUPFAM" id="SSF51126">
    <property type="entry name" value="Pectin lyase-like"/>
    <property type="match status" value="1"/>
</dbReference>
<feature type="region of interest" description="Disordered" evidence="14">
    <location>
        <begin position="229"/>
        <end position="308"/>
    </location>
</feature>
<dbReference type="FunFam" id="3.40.50.10810:FF:000020">
    <property type="entry name" value="DNA repair and recombination protein RAD54B"/>
    <property type="match status" value="1"/>
</dbReference>
<evidence type="ECO:0000256" key="6">
    <source>
        <dbReference type="ARBA" id="ARBA00022525"/>
    </source>
</evidence>
<dbReference type="SUPFAM" id="SSF52540">
    <property type="entry name" value="P-loop containing nucleoside triphosphate hydrolases"/>
    <property type="match status" value="2"/>
</dbReference>
<dbReference type="GO" id="GO:0007131">
    <property type="term" value="P:reciprocal meiotic recombination"/>
    <property type="evidence" value="ECO:0007669"/>
    <property type="project" value="TreeGrafter"/>
</dbReference>
<evidence type="ECO:0000259" key="16">
    <source>
        <dbReference type="PROSITE" id="PS51192"/>
    </source>
</evidence>
<feature type="compositionally biased region" description="Polar residues" evidence="14">
    <location>
        <begin position="584"/>
        <end position="599"/>
    </location>
</feature>
<comment type="similarity">
    <text evidence="4">Belongs to the polysaccharide lyase 3 family.</text>
</comment>
<evidence type="ECO:0000256" key="1">
    <source>
        <dbReference type="ARBA" id="ARBA00000695"/>
    </source>
</evidence>
<dbReference type="EC" id="4.2.2.2" evidence="5"/>
<dbReference type="KEGG" id="rsx:RhiXN_07065"/>
<dbReference type="GO" id="GO:0000724">
    <property type="term" value="P:double-strand break repair via homologous recombination"/>
    <property type="evidence" value="ECO:0007669"/>
    <property type="project" value="TreeGrafter"/>
</dbReference>
<reference evidence="18" key="1">
    <citation type="submission" date="2020-05" db="EMBL/GenBank/DDBJ databases">
        <title>Evolutionary and genomic comparisons of hybrid uninucleate and nonhybrid Rhizoctonia fungi.</title>
        <authorList>
            <person name="Li C."/>
            <person name="Chen X."/>
        </authorList>
    </citation>
    <scope>NUCLEOTIDE SEQUENCE</scope>
    <source>
        <strain evidence="18">AG-1 IA</strain>
    </source>
</reference>
<comment type="function">
    <text evidence="13">Pectinolytic enzyme consist of four classes of enzymes: pectin lyase, polygalacturonase, pectin methylesterase and rhamnogalacturonase. Among pectinolytic enzymes, pectin lyase is the most important in depolymerization of pectin, since it cleaves internal glycosidic bonds of highly methylated pectins. Favors pectate, the anion, over pectin, the methyl ester.</text>
</comment>
<evidence type="ECO:0000256" key="7">
    <source>
        <dbReference type="ARBA" id="ARBA00022729"/>
    </source>
</evidence>
<feature type="compositionally biased region" description="Basic and acidic residues" evidence="14">
    <location>
        <begin position="259"/>
        <end position="270"/>
    </location>
</feature>
<evidence type="ECO:0000313" key="18">
    <source>
        <dbReference type="EMBL" id="QRW25116.1"/>
    </source>
</evidence>
<feature type="compositionally biased region" description="Basic and acidic residues" evidence="14">
    <location>
        <begin position="289"/>
        <end position="305"/>
    </location>
</feature>
<feature type="signal peptide" evidence="15">
    <location>
        <begin position="1"/>
        <end position="17"/>
    </location>
</feature>
<dbReference type="CDD" id="cd18004">
    <property type="entry name" value="DEXHc_RAD54"/>
    <property type="match status" value="1"/>
</dbReference>
<evidence type="ECO:0000256" key="13">
    <source>
        <dbReference type="ARBA" id="ARBA00025679"/>
    </source>
</evidence>
<dbReference type="GO" id="GO:0015616">
    <property type="term" value="F:DNA translocase activity"/>
    <property type="evidence" value="ECO:0007669"/>
    <property type="project" value="TreeGrafter"/>
</dbReference>
<evidence type="ECO:0000256" key="10">
    <source>
        <dbReference type="ARBA" id="ARBA00022837"/>
    </source>
</evidence>
<dbReference type="InterPro" id="IPR012334">
    <property type="entry name" value="Pectin_lyas_fold"/>
</dbReference>
<dbReference type="Pfam" id="PF00271">
    <property type="entry name" value="Helicase_C"/>
    <property type="match status" value="1"/>
</dbReference>
<evidence type="ECO:0000313" key="19">
    <source>
        <dbReference type="Proteomes" id="UP000650533"/>
    </source>
</evidence>
<dbReference type="EMBL" id="CP059670">
    <property type="protein sequence ID" value="QRW25116.1"/>
    <property type="molecule type" value="Genomic_DNA"/>
</dbReference>
<dbReference type="GO" id="GO:0005576">
    <property type="term" value="C:extracellular region"/>
    <property type="evidence" value="ECO:0007669"/>
    <property type="project" value="UniProtKB-SubCell"/>
</dbReference>
<dbReference type="Gene3D" id="3.40.50.300">
    <property type="entry name" value="P-loop containing nucleotide triphosphate hydrolases"/>
    <property type="match status" value="1"/>
</dbReference>
<dbReference type="InterPro" id="IPR038718">
    <property type="entry name" value="SNF2-like_sf"/>
</dbReference>
<feature type="chain" id="PRO_5034916115" description="pectate lyase" evidence="15">
    <location>
        <begin position="18"/>
        <end position="1461"/>
    </location>
</feature>
<evidence type="ECO:0000256" key="9">
    <source>
        <dbReference type="ARBA" id="ARBA00022801"/>
    </source>
</evidence>
<evidence type="ECO:0000256" key="3">
    <source>
        <dbReference type="ARBA" id="ARBA00004613"/>
    </source>
</evidence>
<dbReference type="PROSITE" id="PS51192">
    <property type="entry name" value="HELICASE_ATP_BIND_1"/>
    <property type="match status" value="1"/>
</dbReference>
<evidence type="ECO:0000256" key="11">
    <source>
        <dbReference type="ARBA" id="ARBA00022840"/>
    </source>
</evidence>
<comment type="cofactor">
    <cofactor evidence="2">
        <name>Ca(2+)</name>
        <dbReference type="ChEBI" id="CHEBI:29108"/>
    </cofactor>
</comment>
<keyword evidence="9" id="KW-0378">Hydrolase</keyword>
<dbReference type="Pfam" id="PF00176">
    <property type="entry name" value="SNF2-rel_dom"/>
    <property type="match status" value="1"/>
</dbReference>
<dbReference type="InterPro" id="IPR004898">
    <property type="entry name" value="Pectate_lyase_PlyH/PlyE-like"/>
</dbReference>
<dbReference type="PANTHER" id="PTHR45629">
    <property type="entry name" value="SNF2/RAD54 FAMILY MEMBER"/>
    <property type="match status" value="1"/>
</dbReference>
<evidence type="ECO:0000256" key="14">
    <source>
        <dbReference type="SAM" id="MobiDB-lite"/>
    </source>
</evidence>
<evidence type="ECO:0000256" key="5">
    <source>
        <dbReference type="ARBA" id="ARBA00012272"/>
    </source>
</evidence>
<dbReference type="InterPro" id="IPR001650">
    <property type="entry name" value="Helicase_C-like"/>
</dbReference>
<organism evidence="18 19">
    <name type="scientific">Rhizoctonia solani</name>
    <dbReference type="NCBI Taxonomy" id="456999"/>
    <lineage>
        <taxon>Eukaryota</taxon>
        <taxon>Fungi</taxon>
        <taxon>Dikarya</taxon>
        <taxon>Basidiomycota</taxon>
        <taxon>Agaricomycotina</taxon>
        <taxon>Agaricomycetes</taxon>
        <taxon>Cantharellales</taxon>
        <taxon>Ceratobasidiaceae</taxon>
        <taxon>Rhizoctonia</taxon>
    </lineage>
</organism>
<comment type="catalytic activity">
    <reaction evidence="1">
        <text>Eliminative cleavage of (1-&gt;4)-alpha-D-galacturonan to give oligosaccharides with 4-deoxy-alpha-D-galact-4-enuronosyl groups at their non-reducing ends.</text>
        <dbReference type="EC" id="4.2.2.2"/>
    </reaction>
</comment>
<evidence type="ECO:0000256" key="2">
    <source>
        <dbReference type="ARBA" id="ARBA00001913"/>
    </source>
</evidence>
<dbReference type="SMART" id="SM00490">
    <property type="entry name" value="HELICc"/>
    <property type="match status" value="1"/>
</dbReference>